<comment type="caution">
    <text evidence="2">The sequence shown here is derived from an EMBL/GenBank/DDBJ whole genome shotgun (WGS) entry which is preliminary data.</text>
</comment>
<protein>
    <recommendedName>
        <fullName evidence="4">Porin domain-containing protein</fullName>
    </recommendedName>
</protein>
<evidence type="ECO:0008006" key="4">
    <source>
        <dbReference type="Google" id="ProtNLM"/>
    </source>
</evidence>
<evidence type="ECO:0000313" key="2">
    <source>
        <dbReference type="EMBL" id="PZO81107.1"/>
    </source>
</evidence>
<reference evidence="2 3" key="1">
    <citation type="submission" date="2017-08" db="EMBL/GenBank/DDBJ databases">
        <title>Infants hospitalized years apart are colonized by the same room-sourced microbial strains.</title>
        <authorList>
            <person name="Brooks B."/>
            <person name="Olm M.R."/>
            <person name="Firek B.A."/>
            <person name="Baker R."/>
            <person name="Thomas B.C."/>
            <person name="Morowitz M.J."/>
            <person name="Banfield J.F."/>
        </authorList>
    </citation>
    <scope>NUCLEOTIDE SEQUENCE [LARGE SCALE GENOMIC DNA]</scope>
    <source>
        <strain evidence="2">S2_018_000_R3_110</strain>
    </source>
</reference>
<evidence type="ECO:0000256" key="1">
    <source>
        <dbReference type="SAM" id="MobiDB-lite"/>
    </source>
</evidence>
<sequence length="226" mass="24049">MIAAGLGASPALFAQEQRAPRVLKRLDMDRMPLGGFGSFTPASADPRLAAALSRTALNPTGFQFTPSEGTVIGSRAIKIAVRSATLQAERPTDRAAAVTTMPALNPLAYNLGMASGLKRMALSGDLTRLDLGQPGTRDPLALGVPYTPRKPNGRVVANGDHASADQPKMMTDMSGYSLDTGGSYKLTRNLDVTAGARARTDRERMLRVAPDRRESQAVYVGTAFRF</sequence>
<dbReference type="AlphaFoldDB" id="A0A2W4ZIB8"/>
<organism evidence="2 3">
    <name type="scientific">Sphingomonas hengshuiensis</name>
    <dbReference type="NCBI Taxonomy" id="1609977"/>
    <lineage>
        <taxon>Bacteria</taxon>
        <taxon>Pseudomonadati</taxon>
        <taxon>Pseudomonadota</taxon>
        <taxon>Alphaproteobacteria</taxon>
        <taxon>Sphingomonadales</taxon>
        <taxon>Sphingomonadaceae</taxon>
        <taxon>Sphingomonas</taxon>
    </lineage>
</organism>
<accession>A0A2W4ZIB8</accession>
<dbReference type="EMBL" id="QFNF01000001">
    <property type="protein sequence ID" value="PZO81107.1"/>
    <property type="molecule type" value="Genomic_DNA"/>
</dbReference>
<name>A0A2W4ZIB8_9SPHN</name>
<dbReference type="Proteomes" id="UP000248614">
    <property type="component" value="Unassembled WGS sequence"/>
</dbReference>
<evidence type="ECO:0000313" key="3">
    <source>
        <dbReference type="Proteomes" id="UP000248614"/>
    </source>
</evidence>
<proteinExistence type="predicted"/>
<feature type="region of interest" description="Disordered" evidence="1">
    <location>
        <begin position="148"/>
        <end position="170"/>
    </location>
</feature>
<gene>
    <name evidence="2" type="ORF">DI632_00595</name>
</gene>